<evidence type="ECO:0000313" key="3">
    <source>
        <dbReference type="Proteomes" id="UP000092445"/>
    </source>
</evidence>
<feature type="transmembrane region" description="Helical" evidence="1">
    <location>
        <begin position="66"/>
        <end position="88"/>
    </location>
</feature>
<dbReference type="EnsemblMetazoa" id="GPAI025383-RA">
    <property type="protein sequence ID" value="GPAI025383-PA"/>
    <property type="gene ID" value="GPAI025383"/>
</dbReference>
<feature type="transmembrane region" description="Helical" evidence="1">
    <location>
        <begin position="35"/>
        <end position="54"/>
    </location>
</feature>
<proteinExistence type="predicted"/>
<keyword evidence="1" id="KW-0812">Transmembrane</keyword>
<keyword evidence="1" id="KW-1133">Transmembrane helix</keyword>
<sequence length="124" mass="13896">MQCNYTPNTHQDYSTTLALRTQGVCVEDLSSCTHIFFIGLDSGFYFVMFACQIVRLQRSAKVAHITLVTLGTLGALGFATGFEFSFFFSSCMTVNFSSLVKQKRSSNCYHCSGASYQYFLTSYM</sequence>
<dbReference type="VEuPathDB" id="VectorBase:GPAI025383"/>
<dbReference type="Proteomes" id="UP000092445">
    <property type="component" value="Unassembled WGS sequence"/>
</dbReference>
<evidence type="ECO:0000313" key="2">
    <source>
        <dbReference type="EnsemblMetazoa" id="GPAI025383-PA"/>
    </source>
</evidence>
<dbReference type="AlphaFoldDB" id="A0A1A9ZUD9"/>
<accession>A0A1A9ZUD9</accession>
<organism evidence="2 3">
    <name type="scientific">Glossina pallidipes</name>
    <name type="common">Tsetse fly</name>
    <dbReference type="NCBI Taxonomy" id="7398"/>
    <lineage>
        <taxon>Eukaryota</taxon>
        <taxon>Metazoa</taxon>
        <taxon>Ecdysozoa</taxon>
        <taxon>Arthropoda</taxon>
        <taxon>Hexapoda</taxon>
        <taxon>Insecta</taxon>
        <taxon>Pterygota</taxon>
        <taxon>Neoptera</taxon>
        <taxon>Endopterygota</taxon>
        <taxon>Diptera</taxon>
        <taxon>Brachycera</taxon>
        <taxon>Muscomorpha</taxon>
        <taxon>Hippoboscoidea</taxon>
        <taxon>Glossinidae</taxon>
        <taxon>Glossina</taxon>
    </lineage>
</organism>
<reference evidence="3" key="1">
    <citation type="submission" date="2014-03" db="EMBL/GenBank/DDBJ databases">
        <authorList>
            <person name="Aksoy S."/>
            <person name="Warren W."/>
            <person name="Wilson R.K."/>
        </authorList>
    </citation>
    <scope>NUCLEOTIDE SEQUENCE [LARGE SCALE GENOMIC DNA]</scope>
    <source>
        <strain evidence="3">IAEA</strain>
    </source>
</reference>
<evidence type="ECO:0000256" key="1">
    <source>
        <dbReference type="SAM" id="Phobius"/>
    </source>
</evidence>
<protein>
    <submittedName>
        <fullName evidence="2">Uncharacterized protein</fullName>
    </submittedName>
</protein>
<name>A0A1A9ZUD9_GLOPL</name>
<keyword evidence="1" id="KW-0472">Membrane</keyword>
<keyword evidence="3" id="KW-1185">Reference proteome</keyword>
<reference evidence="2" key="2">
    <citation type="submission" date="2020-05" db="UniProtKB">
        <authorList>
            <consortium name="EnsemblMetazoa"/>
        </authorList>
    </citation>
    <scope>IDENTIFICATION</scope>
    <source>
        <strain evidence="2">IAEA</strain>
    </source>
</reference>